<evidence type="ECO:0000313" key="3">
    <source>
        <dbReference type="Proteomes" id="UP001596383"/>
    </source>
</evidence>
<keyword evidence="3" id="KW-1185">Reference proteome</keyword>
<evidence type="ECO:0000313" key="2">
    <source>
        <dbReference type="EMBL" id="MFC6765780.1"/>
    </source>
</evidence>
<dbReference type="Proteomes" id="UP001596383">
    <property type="component" value="Unassembled WGS sequence"/>
</dbReference>
<name>A0ABD5SKF9_9EURY</name>
<keyword evidence="1" id="KW-1133">Transmembrane helix</keyword>
<gene>
    <name evidence="2" type="ORF">ACFQE6_12495</name>
</gene>
<proteinExistence type="predicted"/>
<organism evidence="2 3">
    <name type="scientific">Natrinema soli</name>
    <dbReference type="NCBI Taxonomy" id="1930624"/>
    <lineage>
        <taxon>Archaea</taxon>
        <taxon>Methanobacteriati</taxon>
        <taxon>Methanobacteriota</taxon>
        <taxon>Stenosarchaea group</taxon>
        <taxon>Halobacteria</taxon>
        <taxon>Halobacteriales</taxon>
        <taxon>Natrialbaceae</taxon>
        <taxon>Natrinema</taxon>
    </lineage>
</organism>
<accession>A0ABD5SKF9</accession>
<evidence type="ECO:0000256" key="1">
    <source>
        <dbReference type="SAM" id="Phobius"/>
    </source>
</evidence>
<reference evidence="2 3" key="1">
    <citation type="journal article" date="2019" name="Int. J. Syst. Evol. Microbiol.">
        <title>The Global Catalogue of Microorganisms (GCM) 10K type strain sequencing project: providing services to taxonomists for standard genome sequencing and annotation.</title>
        <authorList>
            <consortium name="The Broad Institute Genomics Platform"/>
            <consortium name="The Broad Institute Genome Sequencing Center for Infectious Disease"/>
            <person name="Wu L."/>
            <person name="Ma J."/>
        </authorList>
    </citation>
    <scope>NUCLEOTIDE SEQUENCE [LARGE SCALE GENOMIC DNA]</scope>
    <source>
        <strain evidence="2 3">LMG 29247</strain>
    </source>
</reference>
<protein>
    <submittedName>
        <fullName evidence="2">NADH-quinone oxidoreductase subunit N</fullName>
    </submittedName>
</protein>
<sequence length="52" mass="5291">MAVLELPEWTALAPALILAGTALVLFLLDSINPRSTNRALLAGTAVAGSLSS</sequence>
<dbReference type="EMBL" id="JBHSWV010000184">
    <property type="protein sequence ID" value="MFC6765780.1"/>
    <property type="molecule type" value="Genomic_DNA"/>
</dbReference>
<comment type="caution">
    <text evidence="2">The sequence shown here is derived from an EMBL/GenBank/DDBJ whole genome shotgun (WGS) entry which is preliminary data.</text>
</comment>
<feature type="transmembrane region" description="Helical" evidence="1">
    <location>
        <begin position="6"/>
        <end position="28"/>
    </location>
</feature>
<keyword evidence="1" id="KW-0472">Membrane</keyword>
<dbReference type="AlphaFoldDB" id="A0ABD5SKF9"/>
<keyword evidence="1" id="KW-0812">Transmembrane</keyword>
<feature type="non-terminal residue" evidence="2">
    <location>
        <position position="52"/>
    </location>
</feature>